<dbReference type="InterPro" id="IPR016163">
    <property type="entry name" value="Ald_DH_C"/>
</dbReference>
<keyword evidence="1" id="KW-1133">Transmembrane helix</keyword>
<evidence type="ECO:0000313" key="3">
    <source>
        <dbReference type="Proteomes" id="UP000011761"/>
    </source>
</evidence>
<dbReference type="PANTHER" id="PTHR43111:SF1">
    <property type="entry name" value="ALDEHYDE DEHYDROGENASE B-RELATED"/>
    <property type="match status" value="1"/>
</dbReference>
<dbReference type="PANTHER" id="PTHR43111">
    <property type="entry name" value="ALDEHYDE DEHYDROGENASE B-RELATED"/>
    <property type="match status" value="1"/>
</dbReference>
<dbReference type="GeneID" id="19108963"/>
<dbReference type="OrthoDB" id="5596991at2759"/>
<dbReference type="Gene3D" id="3.40.309.10">
    <property type="entry name" value="Aldehyde Dehydrogenase, Chain A, domain 2"/>
    <property type="match status" value="1"/>
</dbReference>
<keyword evidence="1" id="KW-0472">Membrane</keyword>
<evidence type="ECO:0000313" key="2">
    <source>
        <dbReference type="EMBL" id="EMC95496.1"/>
    </source>
</evidence>
<keyword evidence="1" id="KW-0812">Transmembrane</keyword>
<reference evidence="2 3" key="1">
    <citation type="journal article" date="2012" name="PLoS Pathog.">
        <title>Diverse lifestyles and strategies of plant pathogenesis encoded in the genomes of eighteen Dothideomycetes fungi.</title>
        <authorList>
            <person name="Ohm R.A."/>
            <person name="Feau N."/>
            <person name="Henrissat B."/>
            <person name="Schoch C.L."/>
            <person name="Horwitz B.A."/>
            <person name="Barry K.W."/>
            <person name="Condon B.J."/>
            <person name="Copeland A.C."/>
            <person name="Dhillon B."/>
            <person name="Glaser F."/>
            <person name="Hesse C.N."/>
            <person name="Kosti I."/>
            <person name="LaButti K."/>
            <person name="Lindquist E.A."/>
            <person name="Lucas S."/>
            <person name="Salamov A.A."/>
            <person name="Bradshaw R.E."/>
            <person name="Ciuffetti L."/>
            <person name="Hamelin R.C."/>
            <person name="Kema G.H.J."/>
            <person name="Lawrence C."/>
            <person name="Scott J.A."/>
            <person name="Spatafora J.W."/>
            <person name="Turgeon B.G."/>
            <person name="de Wit P.J.G.M."/>
            <person name="Zhong S."/>
            <person name="Goodwin S.B."/>
            <person name="Grigoriev I.V."/>
        </authorList>
    </citation>
    <scope>NUCLEOTIDE SEQUENCE [LARGE SCALE GENOMIC DNA]</scope>
    <source>
        <strain evidence="2 3">UAMH 10762</strain>
    </source>
</reference>
<evidence type="ECO:0008006" key="4">
    <source>
        <dbReference type="Google" id="ProtNLM"/>
    </source>
</evidence>
<organism evidence="2 3">
    <name type="scientific">Baudoinia panamericana (strain UAMH 10762)</name>
    <name type="common">Angels' share fungus</name>
    <name type="synonym">Baudoinia compniacensis (strain UAMH 10762)</name>
    <dbReference type="NCBI Taxonomy" id="717646"/>
    <lineage>
        <taxon>Eukaryota</taxon>
        <taxon>Fungi</taxon>
        <taxon>Dikarya</taxon>
        <taxon>Ascomycota</taxon>
        <taxon>Pezizomycotina</taxon>
        <taxon>Dothideomycetes</taxon>
        <taxon>Dothideomycetidae</taxon>
        <taxon>Mycosphaerellales</taxon>
        <taxon>Teratosphaeriaceae</taxon>
        <taxon>Baudoinia</taxon>
    </lineage>
</organism>
<gene>
    <name evidence="2" type="ORF">BAUCODRAFT_149457</name>
</gene>
<dbReference type="eggNOG" id="KOG2456">
    <property type="taxonomic scope" value="Eukaryota"/>
</dbReference>
<dbReference type="RefSeq" id="XP_007677936.1">
    <property type="nucleotide sequence ID" value="XM_007679746.1"/>
</dbReference>
<keyword evidence="3" id="KW-1185">Reference proteome</keyword>
<sequence>MDCDLETAFPTALLVHDGLQATTLRQLAPETNLRVVAFVDRTADVQQAAHTLLSARTSFGTRSAYAPDLILVNAFVHENFLKHVEAFLTESKSEYRDKIRVEVRKLTGLAKNRVEKSSASVHMCPDAANDIAQRPKTAREALDNDQEPGLLNISPMTSIDDGIDFLSTGLRQPYQALYIFSDAKSANYISQHLSAEATFVNRMPEALLLGPPAPFSPSQPISIHHRYTPVMFTEARPAWTANAKRREHTEPVCSLQQALAPLPPNGRPLYEVSVGFFEQGIFIGLGMFGVPILVTLGVGVVPGVKYLLLR</sequence>
<feature type="transmembrane region" description="Helical" evidence="1">
    <location>
        <begin position="281"/>
        <end position="308"/>
    </location>
</feature>
<dbReference type="InterPro" id="IPR016161">
    <property type="entry name" value="Ald_DH/histidinol_DH"/>
</dbReference>
<proteinExistence type="predicted"/>
<evidence type="ECO:0000256" key="1">
    <source>
        <dbReference type="SAM" id="Phobius"/>
    </source>
</evidence>
<dbReference type="SUPFAM" id="SSF53720">
    <property type="entry name" value="ALDH-like"/>
    <property type="match status" value="1"/>
</dbReference>
<dbReference type="GO" id="GO:0016620">
    <property type="term" value="F:oxidoreductase activity, acting on the aldehyde or oxo group of donors, NAD or NADP as acceptor"/>
    <property type="evidence" value="ECO:0007669"/>
    <property type="project" value="InterPro"/>
</dbReference>
<dbReference type="Proteomes" id="UP000011761">
    <property type="component" value="Unassembled WGS sequence"/>
</dbReference>
<dbReference type="EMBL" id="KB445557">
    <property type="protein sequence ID" value="EMC95496.1"/>
    <property type="molecule type" value="Genomic_DNA"/>
</dbReference>
<dbReference type="KEGG" id="bcom:BAUCODRAFT_149457"/>
<accession>M2MFV5</accession>
<dbReference type="AlphaFoldDB" id="M2MFV5"/>
<dbReference type="HOGENOM" id="CLU_023881_0_0_1"/>
<protein>
    <recommendedName>
        <fullName evidence="4">Aldehyde dehydrogenase domain-containing protein</fullName>
    </recommendedName>
</protein>
<dbReference type="STRING" id="717646.M2MFV5"/>
<name>M2MFV5_BAUPA</name>